<gene>
    <name evidence="1" type="ORF">L227DRAFT_614290</name>
</gene>
<keyword evidence="2" id="KW-1185">Reference proteome</keyword>
<dbReference type="AlphaFoldDB" id="A0A5C2S030"/>
<sequence length="165" mass="18047">MKVLWNPRWAITGKPAKVNSKARAAPKGHKGKEITTAASPPFVEDTEYGLAIMGREGQGLCLGEVRDIRTRYQTISSLVDGSEEPLDMSKQIFIGFRKGESVETIATLPGEGYTTVGDAVAFLVQKVLEDLSPDGDPHAWWLVGLKRGTTAEGEVVYFPDLQVRE</sequence>
<evidence type="ECO:0000313" key="1">
    <source>
        <dbReference type="EMBL" id="RPD56667.1"/>
    </source>
</evidence>
<accession>A0A5C2S030</accession>
<organism evidence="1 2">
    <name type="scientific">Lentinus tigrinus ALCF2SS1-6</name>
    <dbReference type="NCBI Taxonomy" id="1328759"/>
    <lineage>
        <taxon>Eukaryota</taxon>
        <taxon>Fungi</taxon>
        <taxon>Dikarya</taxon>
        <taxon>Basidiomycota</taxon>
        <taxon>Agaricomycotina</taxon>
        <taxon>Agaricomycetes</taxon>
        <taxon>Polyporales</taxon>
        <taxon>Polyporaceae</taxon>
        <taxon>Lentinus</taxon>
    </lineage>
</organism>
<name>A0A5C2S030_9APHY</name>
<protein>
    <submittedName>
        <fullName evidence="1">Uncharacterized protein</fullName>
    </submittedName>
</protein>
<evidence type="ECO:0000313" key="2">
    <source>
        <dbReference type="Proteomes" id="UP000313359"/>
    </source>
</evidence>
<reference evidence="1" key="1">
    <citation type="journal article" date="2018" name="Genome Biol. Evol.">
        <title>Genomics and development of Lentinus tigrinus, a white-rot wood-decaying mushroom with dimorphic fruiting bodies.</title>
        <authorList>
            <person name="Wu B."/>
            <person name="Xu Z."/>
            <person name="Knudson A."/>
            <person name="Carlson A."/>
            <person name="Chen N."/>
            <person name="Kovaka S."/>
            <person name="LaButti K."/>
            <person name="Lipzen A."/>
            <person name="Pennachio C."/>
            <person name="Riley R."/>
            <person name="Schakwitz W."/>
            <person name="Umezawa K."/>
            <person name="Ohm R.A."/>
            <person name="Grigoriev I.V."/>
            <person name="Nagy L.G."/>
            <person name="Gibbons J."/>
            <person name="Hibbett D."/>
        </authorList>
    </citation>
    <scope>NUCLEOTIDE SEQUENCE [LARGE SCALE GENOMIC DNA]</scope>
    <source>
        <strain evidence="1">ALCF2SS1-6</strain>
    </source>
</reference>
<dbReference type="EMBL" id="ML122286">
    <property type="protein sequence ID" value="RPD56667.1"/>
    <property type="molecule type" value="Genomic_DNA"/>
</dbReference>
<proteinExistence type="predicted"/>
<dbReference type="Proteomes" id="UP000313359">
    <property type="component" value="Unassembled WGS sequence"/>
</dbReference>